<reference evidence="1 2" key="1">
    <citation type="submission" date="2020-04" db="EMBL/GenBank/DDBJ databases">
        <title>Rhodospirillaceae bacterium KN72 isolated from deep sea.</title>
        <authorList>
            <person name="Zhang D.-C."/>
        </authorList>
    </citation>
    <scope>NUCLEOTIDE SEQUENCE [LARGE SCALE GENOMIC DNA]</scope>
    <source>
        <strain evidence="1 2">KN72</strain>
    </source>
</reference>
<gene>
    <name evidence="1" type="ORF">HH303_17475</name>
</gene>
<keyword evidence="2" id="KW-1185">Reference proteome</keyword>
<comment type="caution">
    <text evidence="1">The sequence shown here is derived from an EMBL/GenBank/DDBJ whole genome shotgun (WGS) entry which is preliminary data.</text>
</comment>
<proteinExistence type="predicted"/>
<organism evidence="1 2">
    <name type="scientific">Pacificispira spongiicola</name>
    <dbReference type="NCBI Taxonomy" id="2729598"/>
    <lineage>
        <taxon>Bacteria</taxon>
        <taxon>Pseudomonadati</taxon>
        <taxon>Pseudomonadota</taxon>
        <taxon>Alphaproteobacteria</taxon>
        <taxon>Rhodospirillales</taxon>
        <taxon>Rhodospirillaceae</taxon>
        <taxon>Pacificispira</taxon>
    </lineage>
</organism>
<dbReference type="Pfam" id="PF07310">
    <property type="entry name" value="PAS_5"/>
    <property type="match status" value="1"/>
</dbReference>
<evidence type="ECO:0000313" key="1">
    <source>
        <dbReference type="EMBL" id="NMM46285.1"/>
    </source>
</evidence>
<name>A0A7Y0E2Z3_9PROT</name>
<evidence type="ECO:0000313" key="2">
    <source>
        <dbReference type="Proteomes" id="UP000539372"/>
    </source>
</evidence>
<dbReference type="EMBL" id="JABBNT010000005">
    <property type="protein sequence ID" value="NMM46285.1"/>
    <property type="molecule type" value="Genomic_DNA"/>
</dbReference>
<dbReference type="RefSeq" id="WP_169626648.1">
    <property type="nucleotide sequence ID" value="NZ_JABBNT010000005.1"/>
</dbReference>
<dbReference type="Proteomes" id="UP000539372">
    <property type="component" value="Unassembled WGS sequence"/>
</dbReference>
<dbReference type="AlphaFoldDB" id="A0A7Y0E2Z3"/>
<protein>
    <submittedName>
        <fullName evidence="1">PAS domain-containing protein</fullName>
    </submittedName>
</protein>
<accession>A0A7Y0E2Z3</accession>
<dbReference type="InterPro" id="IPR009922">
    <property type="entry name" value="DUF1457"/>
</dbReference>
<sequence>MVSQQISDIHPRNKDFADYWLSLPRDGLIPSRADFDPTDVPRLLPRFILHEVQDRKRIYIRLCGTALVRRHGADITGRDYLEFVPEERRAKALRGLLAAIDHPAGMIARMVIRTADGTAVPVESLGLPLLGKPDSVTGERPVLMLFHSVENVPLSYDPTTRTHLEEFGLSERIYLDIGNGTPAPFADEVYVESA</sequence>